<evidence type="ECO:0000256" key="2">
    <source>
        <dbReference type="SAM" id="Phobius"/>
    </source>
</evidence>
<dbReference type="OrthoDB" id="6898983at2759"/>
<feature type="compositionally biased region" description="Basic and acidic residues" evidence="1">
    <location>
        <begin position="584"/>
        <end position="605"/>
    </location>
</feature>
<feature type="transmembrane region" description="Helical" evidence="2">
    <location>
        <begin position="38"/>
        <end position="60"/>
    </location>
</feature>
<reference evidence="3" key="1">
    <citation type="submission" date="2021-02" db="EMBL/GenBank/DDBJ databases">
        <authorList>
            <person name="Steward A R."/>
        </authorList>
    </citation>
    <scope>NUCLEOTIDE SEQUENCE</scope>
</reference>
<evidence type="ECO:0000313" key="4">
    <source>
        <dbReference type="Proteomes" id="UP000663880"/>
    </source>
</evidence>
<feature type="compositionally biased region" description="Basic and acidic residues" evidence="1">
    <location>
        <begin position="612"/>
        <end position="624"/>
    </location>
</feature>
<evidence type="ECO:0000313" key="3">
    <source>
        <dbReference type="EMBL" id="CAF4754170.1"/>
    </source>
</evidence>
<dbReference type="Proteomes" id="UP000663880">
    <property type="component" value="Unassembled WGS sequence"/>
</dbReference>
<sequence>MSSNSSTSSIRQFGLYRTIDARTEEFLRLSRKRQLRQGCICAAISTAITVIVVIIIILIYEYSNVTNAHNIKPNWLGLMNQSDPLQLDPSHKTKFKLDRTTIQILPLLLKAFTKNKYYDPDIEDSSSPSPNLKDEDTTEKMHKNIFADTSNWMKMPTSRVYAIEFKTSPIVYFKNPTRNLDYFRKIRKIRDYERVMNYVDKMINDKVTLGSTQPMVRTDYNIYDKSKFSETATIPMIKWQTTKPKSMKINNEYFIEPEKQINCSCSSNISLLIRKLIMSLQKIMPDLVNTKVESVKINCTTHTVNTDLESNNHKVNTTKDRHLLKTNRQNETKTQVPNAYLKSDLEKLKKSSRNSSKNDMAISNMLRLLKPNVTYNKNKNINHNLHNYRLFEKKHSTQVENRIKPEKLPKSDDNINLHKSTFERNQSYNSIDHSSNKHNIFENISESTASSVIDDYYEDYTQTDPNDISNIFDILDTHTLELVKNNIISTKSHSYVKKTTPNDQKTFTTKPRQYDFEDYKRNVSDERYVIAMNSFEGNRHMLQNDTLVVLNFNKTTTVKNTEFYSIEEPITHIETKYIPTIKPENNRNELHEDTNRDEALERENDKLEEEMEKSTNEESTEEDFKQMENIIDNFKNDNSRSSKRQKTEPRNSSELYYWEFIKIQEHAKNISKAILSKTPPTYLEMQRNNWKQEETNNIIEYDANINNYIFE</sequence>
<protein>
    <submittedName>
        <fullName evidence="3">Uncharacterized protein</fullName>
    </submittedName>
</protein>
<keyword evidence="2" id="KW-0472">Membrane</keyword>
<name>A0A821LP38_9NEOP</name>
<keyword evidence="2" id="KW-0812">Transmembrane</keyword>
<feature type="region of interest" description="Disordered" evidence="1">
    <location>
        <begin position="584"/>
        <end position="624"/>
    </location>
</feature>
<comment type="caution">
    <text evidence="3">The sequence shown here is derived from an EMBL/GenBank/DDBJ whole genome shotgun (WGS) entry which is preliminary data.</text>
</comment>
<proteinExistence type="predicted"/>
<gene>
    <name evidence="3" type="ORF">PMACD_LOCUS865</name>
</gene>
<keyword evidence="2" id="KW-1133">Transmembrane helix</keyword>
<accession>A0A821LP38</accession>
<dbReference type="AlphaFoldDB" id="A0A821LP38"/>
<keyword evidence="4" id="KW-1185">Reference proteome</keyword>
<organism evidence="3 4">
    <name type="scientific">Pieris macdunnoughi</name>
    <dbReference type="NCBI Taxonomy" id="345717"/>
    <lineage>
        <taxon>Eukaryota</taxon>
        <taxon>Metazoa</taxon>
        <taxon>Ecdysozoa</taxon>
        <taxon>Arthropoda</taxon>
        <taxon>Hexapoda</taxon>
        <taxon>Insecta</taxon>
        <taxon>Pterygota</taxon>
        <taxon>Neoptera</taxon>
        <taxon>Endopterygota</taxon>
        <taxon>Lepidoptera</taxon>
        <taxon>Glossata</taxon>
        <taxon>Ditrysia</taxon>
        <taxon>Papilionoidea</taxon>
        <taxon>Pieridae</taxon>
        <taxon>Pierinae</taxon>
        <taxon>Pieris</taxon>
    </lineage>
</organism>
<dbReference type="EMBL" id="CAJOBZ010000002">
    <property type="protein sequence ID" value="CAF4754170.1"/>
    <property type="molecule type" value="Genomic_DNA"/>
</dbReference>
<evidence type="ECO:0000256" key="1">
    <source>
        <dbReference type="SAM" id="MobiDB-lite"/>
    </source>
</evidence>